<dbReference type="PANTHER" id="PTHR10622">
    <property type="entry name" value="HET DOMAIN-CONTAINING PROTEIN"/>
    <property type="match status" value="1"/>
</dbReference>
<dbReference type="Pfam" id="PF06985">
    <property type="entry name" value="HET"/>
    <property type="match status" value="1"/>
</dbReference>
<evidence type="ECO:0000259" key="1">
    <source>
        <dbReference type="Pfam" id="PF06985"/>
    </source>
</evidence>
<dbReference type="OrthoDB" id="5122891at2759"/>
<name>A0A0D0DLM8_9AGAM</name>
<dbReference type="Proteomes" id="UP000054538">
    <property type="component" value="Unassembled WGS sequence"/>
</dbReference>
<evidence type="ECO:0000313" key="2">
    <source>
        <dbReference type="EMBL" id="KIK99527.1"/>
    </source>
</evidence>
<dbReference type="InParanoid" id="A0A0D0DLM8"/>
<evidence type="ECO:0000313" key="3">
    <source>
        <dbReference type="Proteomes" id="UP000054538"/>
    </source>
</evidence>
<dbReference type="InterPro" id="IPR010730">
    <property type="entry name" value="HET"/>
</dbReference>
<reference evidence="3" key="2">
    <citation type="submission" date="2015-01" db="EMBL/GenBank/DDBJ databases">
        <title>Evolutionary Origins and Diversification of the Mycorrhizal Mutualists.</title>
        <authorList>
            <consortium name="DOE Joint Genome Institute"/>
            <consortium name="Mycorrhizal Genomics Consortium"/>
            <person name="Kohler A."/>
            <person name="Kuo A."/>
            <person name="Nagy L.G."/>
            <person name="Floudas D."/>
            <person name="Copeland A."/>
            <person name="Barry K.W."/>
            <person name="Cichocki N."/>
            <person name="Veneault-Fourrey C."/>
            <person name="LaButti K."/>
            <person name="Lindquist E.A."/>
            <person name="Lipzen A."/>
            <person name="Lundell T."/>
            <person name="Morin E."/>
            <person name="Murat C."/>
            <person name="Riley R."/>
            <person name="Ohm R."/>
            <person name="Sun H."/>
            <person name="Tunlid A."/>
            <person name="Henrissat B."/>
            <person name="Grigoriev I.V."/>
            <person name="Hibbett D.S."/>
            <person name="Martin F."/>
        </authorList>
    </citation>
    <scope>NUCLEOTIDE SEQUENCE [LARGE SCALE GENOMIC DNA]</scope>
    <source>
        <strain evidence="3">Ve08.2h10</strain>
    </source>
</reference>
<dbReference type="AlphaFoldDB" id="A0A0D0DLM8"/>
<gene>
    <name evidence="2" type="ORF">PAXRUDRAFT_30473</name>
</gene>
<protein>
    <recommendedName>
        <fullName evidence="1">Heterokaryon incompatibility domain-containing protein</fullName>
    </recommendedName>
</protein>
<dbReference type="PANTHER" id="PTHR10622:SF10">
    <property type="entry name" value="HET DOMAIN-CONTAINING PROTEIN"/>
    <property type="match status" value="1"/>
</dbReference>
<sequence length="555" mass="63262">MLPQERSQTSRWGEACLAWVRERLGTNSLPSRIPPIPPLEPFALHSPQLQDAEVNRLSIRQQLLDYVDEYIFNNIPTHLLRMSDMKLATRNEIWEAVRPKIEADVDAALTELSSSDFVLCFMDQWCLKYIKKHLRYAIFSHRWGIGEPSFYEMSNKRCGGQVMPTGPGFEKLLQFCEKARTDYGCAYVWSDTCCINKESSTDLEEAIRSMYRWYADADICIVYLARSSSVDDFTMEPWFARGWTLQELLAPKKMRFYGKEWTPIFPSANAGREGALEEYDLSGEHPDLSNDKENELLLGALAEVTGIPVFDLRDFRPGCNRVFQKMIWTSKRRTTRIEDVAYSLLGIFDVTMPIAYGEGNRAFYRLMEVIAQRCDEPGFFAWAGPHSRYSNVFPLSPASYGRLDSQMVSTLARADLFACGDLAFVITKSGLSVTLLLLLLDEYPSVSENGDVFACTFTPTNGKPLRQRQIALHSSQGPYNMLSYEEHYALGIVNYGRAAEGRGSLHVGARYLCVLLKKDRLRGSDWIRESTDRVLTLRCKETVTRELETVCLVHA</sequence>
<feature type="domain" description="Heterokaryon incompatibility" evidence="1">
    <location>
        <begin position="136"/>
        <end position="229"/>
    </location>
</feature>
<proteinExistence type="predicted"/>
<keyword evidence="3" id="KW-1185">Reference proteome</keyword>
<dbReference type="STRING" id="930991.A0A0D0DLM8"/>
<dbReference type="EMBL" id="KN824857">
    <property type="protein sequence ID" value="KIK99527.1"/>
    <property type="molecule type" value="Genomic_DNA"/>
</dbReference>
<accession>A0A0D0DLM8</accession>
<reference evidence="2 3" key="1">
    <citation type="submission" date="2014-04" db="EMBL/GenBank/DDBJ databases">
        <authorList>
            <consortium name="DOE Joint Genome Institute"/>
            <person name="Kuo A."/>
            <person name="Kohler A."/>
            <person name="Jargeat P."/>
            <person name="Nagy L.G."/>
            <person name="Floudas D."/>
            <person name="Copeland A."/>
            <person name="Barry K.W."/>
            <person name="Cichocki N."/>
            <person name="Veneault-Fourrey C."/>
            <person name="LaButti K."/>
            <person name="Lindquist E.A."/>
            <person name="Lipzen A."/>
            <person name="Lundell T."/>
            <person name="Morin E."/>
            <person name="Murat C."/>
            <person name="Sun H."/>
            <person name="Tunlid A."/>
            <person name="Henrissat B."/>
            <person name="Grigoriev I.V."/>
            <person name="Hibbett D.S."/>
            <person name="Martin F."/>
            <person name="Nordberg H.P."/>
            <person name="Cantor M.N."/>
            <person name="Hua S.X."/>
        </authorList>
    </citation>
    <scope>NUCLEOTIDE SEQUENCE [LARGE SCALE GENOMIC DNA]</scope>
    <source>
        <strain evidence="2 3">Ve08.2h10</strain>
    </source>
</reference>
<organism evidence="2 3">
    <name type="scientific">Paxillus rubicundulus Ve08.2h10</name>
    <dbReference type="NCBI Taxonomy" id="930991"/>
    <lineage>
        <taxon>Eukaryota</taxon>
        <taxon>Fungi</taxon>
        <taxon>Dikarya</taxon>
        <taxon>Basidiomycota</taxon>
        <taxon>Agaricomycotina</taxon>
        <taxon>Agaricomycetes</taxon>
        <taxon>Agaricomycetidae</taxon>
        <taxon>Boletales</taxon>
        <taxon>Paxilineae</taxon>
        <taxon>Paxillaceae</taxon>
        <taxon>Paxillus</taxon>
    </lineage>
</organism>
<dbReference type="HOGENOM" id="CLU_000288_138_1_1"/>